<sequence>MFVLIDDIDEEMDIQEESMQSESSLSFSGVDSQRVIISESSKLRQEVSSVIQAYCYTSEESLTLQQNSCLMKSLEILSYSTDYRDECNFKIVSN</sequence>
<comment type="caution">
    <text evidence="1">The sequence shown here is derived from an EMBL/GenBank/DDBJ whole genome shotgun (WGS) entry which is preliminary data.</text>
</comment>
<feature type="non-terminal residue" evidence="1">
    <location>
        <position position="94"/>
    </location>
</feature>
<protein>
    <submittedName>
        <fullName evidence="1">Uncharacterized protein</fullName>
    </submittedName>
</protein>
<gene>
    <name evidence="1" type="ORF">TPAB3V08_LOCUS9172</name>
</gene>
<accession>A0ABN7P2U5</accession>
<evidence type="ECO:0000313" key="2">
    <source>
        <dbReference type="Proteomes" id="UP001153148"/>
    </source>
</evidence>
<dbReference type="Proteomes" id="UP001153148">
    <property type="component" value="Unassembled WGS sequence"/>
</dbReference>
<evidence type="ECO:0000313" key="1">
    <source>
        <dbReference type="EMBL" id="CAG2062220.1"/>
    </source>
</evidence>
<reference evidence="1" key="1">
    <citation type="submission" date="2021-03" db="EMBL/GenBank/DDBJ databases">
        <authorList>
            <person name="Tran Van P."/>
        </authorList>
    </citation>
    <scope>NUCLEOTIDE SEQUENCE</scope>
</reference>
<name>A0ABN7P2U5_TIMPD</name>
<dbReference type="EMBL" id="CAJPIN010019184">
    <property type="protein sequence ID" value="CAG2062220.1"/>
    <property type="molecule type" value="Genomic_DNA"/>
</dbReference>
<organism evidence="1 2">
    <name type="scientific">Timema podura</name>
    <name type="common">Walking stick</name>
    <dbReference type="NCBI Taxonomy" id="61482"/>
    <lineage>
        <taxon>Eukaryota</taxon>
        <taxon>Metazoa</taxon>
        <taxon>Ecdysozoa</taxon>
        <taxon>Arthropoda</taxon>
        <taxon>Hexapoda</taxon>
        <taxon>Insecta</taxon>
        <taxon>Pterygota</taxon>
        <taxon>Neoptera</taxon>
        <taxon>Polyneoptera</taxon>
        <taxon>Phasmatodea</taxon>
        <taxon>Timematodea</taxon>
        <taxon>Timematoidea</taxon>
        <taxon>Timematidae</taxon>
        <taxon>Timema</taxon>
    </lineage>
</organism>
<keyword evidence="2" id="KW-1185">Reference proteome</keyword>
<proteinExistence type="predicted"/>